<dbReference type="VEuPathDB" id="FungiDB:A9K55_005616"/>
<evidence type="ECO:0000256" key="5">
    <source>
        <dbReference type="SAM" id="MobiDB-lite"/>
    </source>
</evidence>
<feature type="transmembrane region" description="Helical" evidence="6">
    <location>
        <begin position="126"/>
        <end position="155"/>
    </location>
</feature>
<gene>
    <name evidence="8" type="ORF">A9K55_005616</name>
</gene>
<dbReference type="GO" id="GO:0006820">
    <property type="term" value="P:monoatomic anion transport"/>
    <property type="evidence" value="ECO:0007669"/>
    <property type="project" value="InterPro"/>
</dbReference>
<feature type="transmembrane region" description="Helical" evidence="6">
    <location>
        <begin position="269"/>
        <end position="289"/>
    </location>
</feature>
<dbReference type="PANTHER" id="PTHR11453">
    <property type="entry name" value="ANION EXCHANGE PROTEIN"/>
    <property type="match status" value="1"/>
</dbReference>
<dbReference type="GO" id="GO:0005886">
    <property type="term" value="C:plasma membrane"/>
    <property type="evidence" value="ECO:0007669"/>
    <property type="project" value="TreeGrafter"/>
</dbReference>
<feature type="transmembrane region" description="Helical" evidence="6">
    <location>
        <begin position="368"/>
        <end position="388"/>
    </location>
</feature>
<keyword evidence="3 6" id="KW-1133">Transmembrane helix</keyword>
<feature type="transmembrane region" description="Helical" evidence="6">
    <location>
        <begin position="233"/>
        <end position="257"/>
    </location>
</feature>
<evidence type="ECO:0000313" key="9">
    <source>
        <dbReference type="Proteomes" id="UP000323067"/>
    </source>
</evidence>
<evidence type="ECO:0000256" key="3">
    <source>
        <dbReference type="ARBA" id="ARBA00022989"/>
    </source>
</evidence>
<accession>A0A2H4SAV8</accession>
<dbReference type="OrthoDB" id="1735926at2759"/>
<feature type="transmembrane region" description="Helical" evidence="6">
    <location>
        <begin position="90"/>
        <end position="114"/>
    </location>
</feature>
<dbReference type="Gene3D" id="1.10.287.570">
    <property type="entry name" value="Helical hairpin bin"/>
    <property type="match status" value="1"/>
</dbReference>
<evidence type="ECO:0000256" key="6">
    <source>
        <dbReference type="SAM" id="Phobius"/>
    </source>
</evidence>
<feature type="transmembrane region" description="Helical" evidence="6">
    <location>
        <begin position="328"/>
        <end position="347"/>
    </location>
</feature>
<feature type="transmembrane region" description="Helical" evidence="6">
    <location>
        <begin position="175"/>
        <end position="195"/>
    </location>
</feature>
<evidence type="ECO:0000313" key="8">
    <source>
        <dbReference type="EMBL" id="ATY60235.1"/>
    </source>
</evidence>
<evidence type="ECO:0000256" key="4">
    <source>
        <dbReference type="ARBA" id="ARBA00023136"/>
    </source>
</evidence>
<feature type="compositionally biased region" description="Basic and acidic residues" evidence="5">
    <location>
        <begin position="568"/>
        <end position="587"/>
    </location>
</feature>
<proteinExistence type="predicted"/>
<protein>
    <submittedName>
        <fullName evidence="8">Anion exchange</fullName>
    </submittedName>
</protein>
<dbReference type="GO" id="GO:0005452">
    <property type="term" value="F:solute:inorganic anion antiporter activity"/>
    <property type="evidence" value="ECO:0007669"/>
    <property type="project" value="InterPro"/>
</dbReference>
<feature type="domain" description="Bicarbonate transporter-like transmembrane" evidence="7">
    <location>
        <begin position="232"/>
        <end position="561"/>
    </location>
</feature>
<evidence type="ECO:0000256" key="1">
    <source>
        <dbReference type="ARBA" id="ARBA00004141"/>
    </source>
</evidence>
<dbReference type="VEuPathDB" id="FungiDB:CCM_03365"/>
<dbReference type="GO" id="GO:0080139">
    <property type="term" value="F:borate efflux transmembrane transporter activity"/>
    <property type="evidence" value="ECO:0007669"/>
    <property type="project" value="TreeGrafter"/>
</dbReference>
<comment type="subcellular location">
    <subcellularLocation>
        <location evidence="1">Membrane</location>
        <topology evidence="1">Multi-pass membrane protein</topology>
    </subcellularLocation>
</comment>
<name>A0A2H4SAV8_CORMI</name>
<evidence type="ECO:0000256" key="2">
    <source>
        <dbReference type="ARBA" id="ARBA00022692"/>
    </source>
</evidence>
<sequence>MARQRDYTDATGTASPAARASGADFISQDTTMGGVFEPQGLQQADTAQVAPRIQYFARGGRLRPFRLLKVDLRNLRSRYASDWTIFNQQVLASAVYIFFTNILPGITFASDLYVLTGKSWGTIEVVFSTGLCGLAFALFSAQPLCILGVTGPFSVLAENIYELCNRHFHVDFLSVMAWSLIHAGWMHFLLAIFNAHDWTMQYVTHFSADIFSLLNSVIYFHKAALELKRTHSQVSLAAFLYAVIGAFGTCLLAIVLSTANSWQPLLHRYVRLGLTEYAAAISIIIWIGIPRIGELASLDHERLEIQTSFRPTNPQREVFFVEFWKLDIGWIFLSVIPGAIITVLFYFDHEISSIICTVERYGTRKPGGFAWDIVLLGITTIICGILGIPPANGLLPQAPLHSESLIHYVETENTDMEPQTGSTSTKVARTYEQRFSPFLQAAFIMIFVSPPFQKVLGLTPTSVLAGLFMFMGYQSLSVNPILPRVANLLTPTSERASLPTNVTWLGLHSYTLTQVVLTGIVFGVTLTVAAPAFPLLIIALVPVRLAFMNKIWSKETLRAVDGWACRPGKPEDPGEEQPIRIDEKSRP</sequence>
<keyword evidence="4 6" id="KW-0472">Membrane</keyword>
<organism evidence="8 9">
    <name type="scientific">Cordyceps militaris</name>
    <name type="common">Caterpillar fungus</name>
    <name type="synonym">Clavaria militaris</name>
    <dbReference type="NCBI Taxonomy" id="73501"/>
    <lineage>
        <taxon>Eukaryota</taxon>
        <taxon>Fungi</taxon>
        <taxon>Dikarya</taxon>
        <taxon>Ascomycota</taxon>
        <taxon>Pezizomycotina</taxon>
        <taxon>Sordariomycetes</taxon>
        <taxon>Hypocreomycetidae</taxon>
        <taxon>Hypocreales</taxon>
        <taxon>Cordycipitaceae</taxon>
        <taxon>Cordyceps</taxon>
    </lineage>
</organism>
<keyword evidence="2 6" id="KW-0812">Transmembrane</keyword>
<dbReference type="Proteomes" id="UP000323067">
    <property type="component" value="Chromosome vi"/>
</dbReference>
<dbReference type="EMBL" id="CP023323">
    <property type="protein sequence ID" value="ATY60235.1"/>
    <property type="molecule type" value="Genomic_DNA"/>
</dbReference>
<dbReference type="PANTHER" id="PTHR11453:SF82">
    <property type="entry name" value="BORON TRANSPORTER 1"/>
    <property type="match status" value="1"/>
</dbReference>
<feature type="transmembrane region" description="Helical" evidence="6">
    <location>
        <begin position="515"/>
        <end position="541"/>
    </location>
</feature>
<feature type="region of interest" description="Disordered" evidence="5">
    <location>
        <begin position="566"/>
        <end position="587"/>
    </location>
</feature>
<dbReference type="InterPro" id="IPR003020">
    <property type="entry name" value="HCO3_transpt_euk"/>
</dbReference>
<dbReference type="Pfam" id="PF00955">
    <property type="entry name" value="HCO3_cotransp"/>
    <property type="match status" value="1"/>
</dbReference>
<dbReference type="InterPro" id="IPR011531">
    <property type="entry name" value="HCO3_transpt-like_TM_dom"/>
</dbReference>
<dbReference type="GO" id="GO:0000324">
    <property type="term" value="C:fungal-type vacuole"/>
    <property type="evidence" value="ECO:0007669"/>
    <property type="project" value="TreeGrafter"/>
</dbReference>
<dbReference type="AlphaFoldDB" id="A0A2H4SAV8"/>
<evidence type="ECO:0000259" key="7">
    <source>
        <dbReference type="Pfam" id="PF00955"/>
    </source>
</evidence>
<dbReference type="GO" id="GO:0050801">
    <property type="term" value="P:monoatomic ion homeostasis"/>
    <property type="evidence" value="ECO:0007669"/>
    <property type="project" value="TreeGrafter"/>
</dbReference>
<reference evidence="8 9" key="1">
    <citation type="journal article" date="2017" name="BMC Genomics">
        <title>Chromosome level assembly and secondary metabolite potential of the parasitic fungus Cordyceps militaris.</title>
        <authorList>
            <person name="Kramer G.J."/>
            <person name="Nodwell J.R."/>
        </authorList>
    </citation>
    <scope>NUCLEOTIDE SEQUENCE [LARGE SCALE GENOMIC DNA]</scope>
    <source>
        <strain evidence="8 9">ATCC 34164</strain>
    </source>
</reference>
<feature type="transmembrane region" description="Helical" evidence="6">
    <location>
        <begin position="464"/>
        <end position="482"/>
    </location>
</feature>